<evidence type="ECO:0000313" key="3">
    <source>
        <dbReference type="EMBL" id="KAK4465245.1"/>
    </source>
</evidence>
<feature type="region of interest" description="Disordered" evidence="2">
    <location>
        <begin position="79"/>
        <end position="98"/>
    </location>
</feature>
<organism evidence="3 4">
    <name type="scientific">Cladorrhinum samala</name>
    <dbReference type="NCBI Taxonomy" id="585594"/>
    <lineage>
        <taxon>Eukaryota</taxon>
        <taxon>Fungi</taxon>
        <taxon>Dikarya</taxon>
        <taxon>Ascomycota</taxon>
        <taxon>Pezizomycotina</taxon>
        <taxon>Sordariomycetes</taxon>
        <taxon>Sordariomycetidae</taxon>
        <taxon>Sordariales</taxon>
        <taxon>Podosporaceae</taxon>
        <taxon>Cladorrhinum</taxon>
    </lineage>
</organism>
<feature type="region of interest" description="Disordered" evidence="2">
    <location>
        <begin position="442"/>
        <end position="492"/>
    </location>
</feature>
<feature type="compositionally biased region" description="Low complexity" evidence="2">
    <location>
        <begin position="1"/>
        <end position="15"/>
    </location>
</feature>
<dbReference type="AlphaFoldDB" id="A0AAV9HYU4"/>
<keyword evidence="4" id="KW-1185">Reference proteome</keyword>
<proteinExistence type="predicted"/>
<gene>
    <name evidence="3" type="ORF">QBC42DRAFT_248812</name>
</gene>
<feature type="region of interest" description="Disordered" evidence="2">
    <location>
        <begin position="48"/>
        <end position="71"/>
    </location>
</feature>
<dbReference type="PANTHER" id="PTHR31027">
    <property type="entry name" value="NUCLEAR SEGREGATION PROTEIN BFR1"/>
    <property type="match status" value="1"/>
</dbReference>
<dbReference type="PANTHER" id="PTHR31027:SF2">
    <property type="entry name" value="LEBERCILIN DOMAIN-CONTAINING PROTEIN"/>
    <property type="match status" value="1"/>
</dbReference>
<feature type="compositionally biased region" description="Basic and acidic residues" evidence="2">
    <location>
        <begin position="87"/>
        <end position="98"/>
    </location>
</feature>
<feature type="region of interest" description="Disordered" evidence="2">
    <location>
        <begin position="353"/>
        <end position="376"/>
    </location>
</feature>
<protein>
    <recommendedName>
        <fullName evidence="5">Nuclear segregation protein</fullName>
    </recommendedName>
</protein>
<dbReference type="GO" id="GO:0005783">
    <property type="term" value="C:endoplasmic reticulum"/>
    <property type="evidence" value="ECO:0007669"/>
    <property type="project" value="TreeGrafter"/>
</dbReference>
<feature type="compositionally biased region" description="Basic and acidic residues" evidence="2">
    <location>
        <begin position="442"/>
        <end position="484"/>
    </location>
</feature>
<reference evidence="3" key="2">
    <citation type="submission" date="2023-06" db="EMBL/GenBank/DDBJ databases">
        <authorList>
            <consortium name="Lawrence Berkeley National Laboratory"/>
            <person name="Mondo S.J."/>
            <person name="Hensen N."/>
            <person name="Bonometti L."/>
            <person name="Westerberg I."/>
            <person name="Brannstrom I.O."/>
            <person name="Guillou S."/>
            <person name="Cros-Aarteil S."/>
            <person name="Calhoun S."/>
            <person name="Haridas S."/>
            <person name="Kuo A."/>
            <person name="Pangilinan J."/>
            <person name="Riley R."/>
            <person name="Labutti K."/>
            <person name="Andreopoulos B."/>
            <person name="Lipzen A."/>
            <person name="Chen C."/>
            <person name="Yanf M."/>
            <person name="Daum C."/>
            <person name="Ng V."/>
            <person name="Clum A."/>
            <person name="Steindorff A."/>
            <person name="Ohm R."/>
            <person name="Martin F."/>
            <person name="Silar P."/>
            <person name="Natvig D."/>
            <person name="Lalanne C."/>
            <person name="Gautier V."/>
            <person name="Ament-Velasquez S.L."/>
            <person name="Kruys A."/>
            <person name="Hutchinson M.I."/>
            <person name="Powell A.J."/>
            <person name="Barry K."/>
            <person name="Miller A.N."/>
            <person name="Grigoriev I.V."/>
            <person name="Debuchy R."/>
            <person name="Gladieux P."/>
            <person name="Thoren M.H."/>
            <person name="Johannesson H."/>
        </authorList>
    </citation>
    <scope>NUCLEOTIDE SEQUENCE</scope>
    <source>
        <strain evidence="3">PSN324</strain>
    </source>
</reference>
<feature type="coiled-coil region" evidence="1">
    <location>
        <begin position="168"/>
        <end position="277"/>
    </location>
</feature>
<dbReference type="GO" id="GO:1990904">
    <property type="term" value="C:ribonucleoprotein complex"/>
    <property type="evidence" value="ECO:0007669"/>
    <property type="project" value="TreeGrafter"/>
</dbReference>
<comment type="caution">
    <text evidence="3">The sequence shown here is derived from an EMBL/GenBank/DDBJ whole genome shotgun (WGS) entry which is preliminary data.</text>
</comment>
<keyword evidence="1" id="KW-0175">Coiled coil</keyword>
<sequence>MATETNAPATPAAANIKPVKPDEALFKEQLAKAEKELKESQDRLNAIKAKLDLATPSKNKETQSPTQARRQELINRLQEIRSQQGIGKKDRTSKQEQIKRLDESLQARIAESKAARSKVPFKSVEEIDQQIERLERDVNSGTMKLVDEKKALAEVSNLRKQRKNFASLDGSQKNIDELKAKIKEIKDSLNTPEAKQLNEEYNKLQAELDAIKAEQDDAFKNLSSLRDERTKLRQQQDEKYQAVKKLKDDYYTQKKAAVAWEREQREKRREREEAERKAYFKSKQLARAQELLAEASEPAFQDELRRANGLLRFLDPTLGTVEKAPLLADKGLGAAAQRKVDDSGLKGMRLVRKDEREDEYMPATAKGKKGKKSNAAKGANKLMLTPELIEEFNFVKVDPPLDEADKPAVIEKIQAKISQWKADQEEQTKKNVEKAKKEIARLEAEEAGENKETAAPAAKEEDKAVTEATEGVEKVSVEDKKSEETAVAAEAA</sequence>
<evidence type="ECO:0000256" key="2">
    <source>
        <dbReference type="SAM" id="MobiDB-lite"/>
    </source>
</evidence>
<dbReference type="GO" id="GO:0008298">
    <property type="term" value="P:intracellular mRNA localization"/>
    <property type="evidence" value="ECO:0007669"/>
    <property type="project" value="TreeGrafter"/>
</dbReference>
<name>A0AAV9HYU4_9PEZI</name>
<dbReference type="Gene3D" id="1.10.287.1490">
    <property type="match status" value="1"/>
</dbReference>
<dbReference type="EMBL" id="MU864941">
    <property type="protein sequence ID" value="KAK4465245.1"/>
    <property type="molecule type" value="Genomic_DNA"/>
</dbReference>
<reference evidence="3" key="1">
    <citation type="journal article" date="2023" name="Mol. Phylogenet. Evol.">
        <title>Genome-scale phylogeny and comparative genomics of the fungal order Sordariales.</title>
        <authorList>
            <person name="Hensen N."/>
            <person name="Bonometti L."/>
            <person name="Westerberg I."/>
            <person name="Brannstrom I.O."/>
            <person name="Guillou S."/>
            <person name="Cros-Aarteil S."/>
            <person name="Calhoun S."/>
            <person name="Haridas S."/>
            <person name="Kuo A."/>
            <person name="Mondo S."/>
            <person name="Pangilinan J."/>
            <person name="Riley R."/>
            <person name="LaButti K."/>
            <person name="Andreopoulos B."/>
            <person name="Lipzen A."/>
            <person name="Chen C."/>
            <person name="Yan M."/>
            <person name="Daum C."/>
            <person name="Ng V."/>
            <person name="Clum A."/>
            <person name="Steindorff A."/>
            <person name="Ohm R.A."/>
            <person name="Martin F."/>
            <person name="Silar P."/>
            <person name="Natvig D.O."/>
            <person name="Lalanne C."/>
            <person name="Gautier V."/>
            <person name="Ament-Velasquez S.L."/>
            <person name="Kruys A."/>
            <person name="Hutchinson M.I."/>
            <person name="Powell A.J."/>
            <person name="Barry K."/>
            <person name="Miller A.N."/>
            <person name="Grigoriev I.V."/>
            <person name="Debuchy R."/>
            <person name="Gladieux P."/>
            <person name="Hiltunen Thoren M."/>
            <person name="Johannesson H."/>
        </authorList>
    </citation>
    <scope>NUCLEOTIDE SEQUENCE</scope>
    <source>
        <strain evidence="3">PSN324</strain>
    </source>
</reference>
<dbReference type="InterPro" id="IPR039604">
    <property type="entry name" value="Bfr1"/>
</dbReference>
<dbReference type="Proteomes" id="UP001321749">
    <property type="component" value="Unassembled WGS sequence"/>
</dbReference>
<feature type="region of interest" description="Disordered" evidence="2">
    <location>
        <begin position="1"/>
        <end position="21"/>
    </location>
</feature>
<dbReference type="GO" id="GO:0003729">
    <property type="term" value="F:mRNA binding"/>
    <property type="evidence" value="ECO:0007669"/>
    <property type="project" value="TreeGrafter"/>
</dbReference>
<evidence type="ECO:0000256" key="1">
    <source>
        <dbReference type="SAM" id="Coils"/>
    </source>
</evidence>
<accession>A0AAV9HYU4</accession>
<evidence type="ECO:0008006" key="5">
    <source>
        <dbReference type="Google" id="ProtNLM"/>
    </source>
</evidence>
<dbReference type="GO" id="GO:0042175">
    <property type="term" value="C:nuclear outer membrane-endoplasmic reticulum membrane network"/>
    <property type="evidence" value="ECO:0007669"/>
    <property type="project" value="TreeGrafter"/>
</dbReference>
<evidence type="ECO:0000313" key="4">
    <source>
        <dbReference type="Proteomes" id="UP001321749"/>
    </source>
</evidence>